<dbReference type="AlphaFoldDB" id="A0A561BVN6"/>
<dbReference type="OrthoDB" id="3829006at2"/>
<dbReference type="Proteomes" id="UP000318380">
    <property type="component" value="Unassembled WGS sequence"/>
</dbReference>
<proteinExistence type="predicted"/>
<sequence>MDESSFAEINGHRVVAVPLTASGGRVIKRSLCVICDTQFADRLAIEERPCPGIAFGITDARGHDLFADPDFGILFCTRCELVAVDQADLNGEPRCPRPAKKSGPTDTPHRANRSSDT</sequence>
<dbReference type="EMBL" id="VIVK01000001">
    <property type="protein sequence ID" value="TWD82893.1"/>
    <property type="molecule type" value="Genomic_DNA"/>
</dbReference>
<reference evidence="2 3" key="1">
    <citation type="submission" date="2019-06" db="EMBL/GenBank/DDBJ databases">
        <title>Sequencing the genomes of 1000 actinobacteria strains.</title>
        <authorList>
            <person name="Klenk H.-P."/>
        </authorList>
    </citation>
    <scope>NUCLEOTIDE SEQUENCE [LARGE SCALE GENOMIC DNA]</scope>
    <source>
        <strain evidence="2 3">DSM 24683</strain>
    </source>
</reference>
<name>A0A561BVN6_9ACTN</name>
<dbReference type="RefSeq" id="WP_145808808.1">
    <property type="nucleotide sequence ID" value="NZ_VIVK01000001.1"/>
</dbReference>
<feature type="compositionally biased region" description="Basic and acidic residues" evidence="1">
    <location>
        <begin position="107"/>
        <end position="117"/>
    </location>
</feature>
<organism evidence="2 3">
    <name type="scientific">Kribbella amoyensis</name>
    <dbReference type="NCBI Taxonomy" id="996641"/>
    <lineage>
        <taxon>Bacteria</taxon>
        <taxon>Bacillati</taxon>
        <taxon>Actinomycetota</taxon>
        <taxon>Actinomycetes</taxon>
        <taxon>Propionibacteriales</taxon>
        <taxon>Kribbellaceae</taxon>
        <taxon>Kribbella</taxon>
    </lineage>
</organism>
<evidence type="ECO:0000313" key="3">
    <source>
        <dbReference type="Proteomes" id="UP000318380"/>
    </source>
</evidence>
<protein>
    <submittedName>
        <fullName evidence="2">Uncharacterized protein</fullName>
    </submittedName>
</protein>
<accession>A0A561BVN6</accession>
<evidence type="ECO:0000256" key="1">
    <source>
        <dbReference type="SAM" id="MobiDB-lite"/>
    </source>
</evidence>
<keyword evidence="3" id="KW-1185">Reference proteome</keyword>
<comment type="caution">
    <text evidence="2">The sequence shown here is derived from an EMBL/GenBank/DDBJ whole genome shotgun (WGS) entry which is preliminary data.</text>
</comment>
<feature type="region of interest" description="Disordered" evidence="1">
    <location>
        <begin position="89"/>
        <end position="117"/>
    </location>
</feature>
<evidence type="ECO:0000313" key="2">
    <source>
        <dbReference type="EMBL" id="TWD82893.1"/>
    </source>
</evidence>
<gene>
    <name evidence="2" type="ORF">FB561_4039</name>
</gene>